<evidence type="ECO:0000313" key="5">
    <source>
        <dbReference type="EMBL" id="EMS49619.1"/>
    </source>
</evidence>
<dbReference type="OMA" id="ARPWLHI"/>
<dbReference type="InterPro" id="IPR003441">
    <property type="entry name" value="NAC-dom"/>
</dbReference>
<accession>M7ZNI4</accession>
<evidence type="ECO:0000256" key="2">
    <source>
        <dbReference type="ARBA" id="ARBA00023125"/>
    </source>
</evidence>
<dbReference type="STRING" id="4572.M7ZNI4"/>
<dbReference type="eggNOG" id="ENOG502QUJ2">
    <property type="taxonomic scope" value="Eukaryota"/>
</dbReference>
<dbReference type="PROSITE" id="PS51005">
    <property type="entry name" value="NAC"/>
    <property type="match status" value="1"/>
</dbReference>
<dbReference type="PANTHER" id="PTHR31744">
    <property type="entry name" value="PROTEIN CUP-SHAPED COTYLEDON 2-RELATED"/>
    <property type="match status" value="1"/>
</dbReference>
<name>M7ZNI4_TRIUA</name>
<evidence type="ECO:0000256" key="4">
    <source>
        <dbReference type="ARBA" id="ARBA00023242"/>
    </source>
</evidence>
<gene>
    <name evidence="5" type="ORF">TRIUR3_24879</name>
</gene>
<dbReference type="PANTHER" id="PTHR31744:SF211">
    <property type="entry name" value="OS04G0691300 PROTEIN"/>
    <property type="match status" value="1"/>
</dbReference>
<dbReference type="InterPro" id="IPR036093">
    <property type="entry name" value="NAC_dom_sf"/>
</dbReference>
<keyword evidence="3" id="KW-0804">Transcription</keyword>
<keyword evidence="4" id="KW-0539">Nucleus</keyword>
<dbReference type="EMBL" id="KD241065">
    <property type="protein sequence ID" value="EMS49619.1"/>
    <property type="molecule type" value="Genomic_DNA"/>
</dbReference>
<dbReference type="Gene3D" id="2.170.150.80">
    <property type="entry name" value="NAC domain"/>
    <property type="match status" value="1"/>
</dbReference>
<protein>
    <submittedName>
        <fullName evidence="5">NAC domain-containing protein 7</fullName>
    </submittedName>
</protein>
<dbReference type="GO" id="GO:0006355">
    <property type="term" value="P:regulation of DNA-templated transcription"/>
    <property type="evidence" value="ECO:0007669"/>
    <property type="project" value="InterPro"/>
</dbReference>
<evidence type="ECO:0000256" key="1">
    <source>
        <dbReference type="ARBA" id="ARBA00023015"/>
    </source>
</evidence>
<reference evidence="5" key="1">
    <citation type="journal article" date="2013" name="Nature">
        <title>Draft genome of the wheat A-genome progenitor Triticum urartu.</title>
        <authorList>
            <person name="Ling H.Q."/>
            <person name="Zhao S."/>
            <person name="Liu D."/>
            <person name="Wang J."/>
            <person name="Sun H."/>
            <person name="Zhang C."/>
            <person name="Fan H."/>
            <person name="Li D."/>
            <person name="Dong L."/>
            <person name="Tao Y."/>
            <person name="Gao C."/>
            <person name="Wu H."/>
            <person name="Li Y."/>
            <person name="Cui Y."/>
            <person name="Guo X."/>
            <person name="Zheng S."/>
            <person name="Wang B."/>
            <person name="Yu K."/>
            <person name="Liang Q."/>
            <person name="Yang W."/>
            <person name="Lou X."/>
            <person name="Chen J."/>
            <person name="Feng M."/>
            <person name="Jian J."/>
            <person name="Zhang X."/>
            <person name="Luo G."/>
            <person name="Jiang Y."/>
            <person name="Liu J."/>
            <person name="Wang Z."/>
            <person name="Sha Y."/>
            <person name="Zhang B."/>
            <person name="Wu H."/>
            <person name="Tang D."/>
            <person name="Shen Q."/>
            <person name="Xue P."/>
            <person name="Zou S."/>
            <person name="Wang X."/>
            <person name="Liu X."/>
            <person name="Wang F."/>
            <person name="Yang Y."/>
            <person name="An X."/>
            <person name="Dong Z."/>
            <person name="Zhang K."/>
            <person name="Zhang X."/>
            <person name="Luo M.C."/>
            <person name="Dvorak J."/>
            <person name="Tong Y."/>
            <person name="Wang J."/>
            <person name="Yang H."/>
            <person name="Li Z."/>
            <person name="Wang D."/>
            <person name="Zhang A."/>
            <person name="Wang J."/>
        </authorList>
    </citation>
    <scope>NUCLEOTIDE SEQUENCE</scope>
</reference>
<keyword evidence="1" id="KW-0805">Transcription regulation</keyword>
<dbReference type="Pfam" id="PF02365">
    <property type="entry name" value="NAM"/>
    <property type="match status" value="1"/>
</dbReference>
<dbReference type="SUPFAM" id="SSF101941">
    <property type="entry name" value="NAC domain"/>
    <property type="match status" value="1"/>
</dbReference>
<evidence type="ECO:0000256" key="3">
    <source>
        <dbReference type="ARBA" id="ARBA00023163"/>
    </source>
</evidence>
<dbReference type="GO" id="GO:0003677">
    <property type="term" value="F:DNA binding"/>
    <property type="evidence" value="ECO:0007669"/>
    <property type="project" value="UniProtKB-KW"/>
</dbReference>
<sequence length="214" mass="23507">MEHQQEESCVPPGFRFHPTEEELVGYYLARKVAAQTIDLDIIQEVDLYRIEPWDLQDRCVGGKGGRGARQVAEDEQSSSELYFFSFKDRKYPSGTRTNRATAAGEEGWVVCRAFQKTTPNQRPSYIFPAYAATPGLGSYYDARPWLHGRGDDLPYLQSAAGATGAGGLGFPSQDVNYSSEDLLDSKQSLFGNIPQLIESPPATALLGCGDDAVL</sequence>
<dbReference type="AlphaFoldDB" id="M7ZNI4"/>
<keyword evidence="2" id="KW-0238">DNA-binding</keyword>
<organism evidence="5">
    <name type="scientific">Triticum urartu</name>
    <name type="common">Red wild einkorn</name>
    <name type="synonym">Crithodium urartu</name>
    <dbReference type="NCBI Taxonomy" id="4572"/>
    <lineage>
        <taxon>Eukaryota</taxon>
        <taxon>Viridiplantae</taxon>
        <taxon>Streptophyta</taxon>
        <taxon>Embryophyta</taxon>
        <taxon>Tracheophyta</taxon>
        <taxon>Spermatophyta</taxon>
        <taxon>Magnoliopsida</taxon>
        <taxon>Liliopsida</taxon>
        <taxon>Poales</taxon>
        <taxon>Poaceae</taxon>
        <taxon>BOP clade</taxon>
        <taxon>Pooideae</taxon>
        <taxon>Triticodae</taxon>
        <taxon>Triticeae</taxon>
        <taxon>Triticinae</taxon>
        <taxon>Triticum</taxon>
    </lineage>
</organism>
<proteinExistence type="predicted"/>